<name>A0ABQ4GYY9_9ACTN</name>
<evidence type="ECO:0000313" key="2">
    <source>
        <dbReference type="EMBL" id="GIH66635.1"/>
    </source>
</evidence>
<dbReference type="Proteomes" id="UP000660454">
    <property type="component" value="Unassembled WGS sequence"/>
</dbReference>
<evidence type="ECO:0000313" key="3">
    <source>
        <dbReference type="Proteomes" id="UP000660454"/>
    </source>
</evidence>
<feature type="compositionally biased region" description="Basic and acidic residues" evidence="1">
    <location>
        <begin position="52"/>
        <end position="73"/>
    </location>
</feature>
<comment type="caution">
    <text evidence="2">The sequence shown here is derived from an EMBL/GenBank/DDBJ whole genome shotgun (WGS) entry which is preliminary data.</text>
</comment>
<accession>A0ABQ4GYY9</accession>
<keyword evidence="3" id="KW-1185">Reference proteome</keyword>
<sequence>MLSARPIDAAVPQGEVHRIAPARWRPGIPLRVRRVPVRTQPSLTAARRLGKLTRDHDHEEDPEQREQVERGTP</sequence>
<evidence type="ECO:0000256" key="1">
    <source>
        <dbReference type="SAM" id="MobiDB-lite"/>
    </source>
</evidence>
<protein>
    <submittedName>
        <fullName evidence="2">Uncharacterized protein</fullName>
    </submittedName>
</protein>
<organism evidence="2 3">
    <name type="scientific">Microbispora siamensis</name>
    <dbReference type="NCBI Taxonomy" id="564413"/>
    <lineage>
        <taxon>Bacteria</taxon>
        <taxon>Bacillati</taxon>
        <taxon>Actinomycetota</taxon>
        <taxon>Actinomycetes</taxon>
        <taxon>Streptosporangiales</taxon>
        <taxon>Streptosporangiaceae</taxon>
        <taxon>Microbispora</taxon>
    </lineage>
</organism>
<proteinExistence type="predicted"/>
<reference evidence="2 3" key="1">
    <citation type="submission" date="2021-01" db="EMBL/GenBank/DDBJ databases">
        <title>Whole genome shotgun sequence of Microbispora siamensis NBRC 104113.</title>
        <authorList>
            <person name="Komaki H."/>
            <person name="Tamura T."/>
        </authorList>
    </citation>
    <scope>NUCLEOTIDE SEQUENCE [LARGE SCALE GENOMIC DNA]</scope>
    <source>
        <strain evidence="2 3">NBRC 104113</strain>
    </source>
</reference>
<feature type="region of interest" description="Disordered" evidence="1">
    <location>
        <begin position="35"/>
        <end position="73"/>
    </location>
</feature>
<gene>
    <name evidence="2" type="ORF">Msi02_74520</name>
</gene>
<dbReference type="EMBL" id="BOOF01000056">
    <property type="protein sequence ID" value="GIH66635.1"/>
    <property type="molecule type" value="Genomic_DNA"/>
</dbReference>